<keyword evidence="3" id="KW-1185">Reference proteome</keyword>
<dbReference type="EMBL" id="CP060719">
    <property type="protein sequence ID" value="QNN69069.1"/>
    <property type="molecule type" value="Genomic_DNA"/>
</dbReference>
<reference evidence="2 3" key="1">
    <citation type="submission" date="2020-08" db="EMBL/GenBank/DDBJ databases">
        <title>Genome sequence of Thermomonas carbonis KCTC 42013T.</title>
        <authorList>
            <person name="Hyun D.-W."/>
            <person name="Bae J.-W."/>
        </authorList>
    </citation>
    <scope>NUCLEOTIDE SEQUENCE [LARGE SCALE GENOMIC DNA]</scope>
    <source>
        <strain evidence="2 3">KCTC 42013</strain>
    </source>
</reference>
<gene>
    <name evidence="2" type="ORF">H9L16_10145</name>
</gene>
<dbReference type="Proteomes" id="UP000515804">
    <property type="component" value="Chromosome"/>
</dbReference>
<proteinExistence type="predicted"/>
<accession>A0A7G9SMJ4</accession>
<dbReference type="AlphaFoldDB" id="A0A7G9SMJ4"/>
<feature type="transmembrane region" description="Helical" evidence="1">
    <location>
        <begin position="102"/>
        <end position="119"/>
    </location>
</feature>
<feature type="transmembrane region" description="Helical" evidence="1">
    <location>
        <begin position="73"/>
        <end position="96"/>
    </location>
</feature>
<protein>
    <submittedName>
        <fullName evidence="2">DUF423 domain-containing protein</fullName>
    </submittedName>
</protein>
<keyword evidence="1" id="KW-0812">Transmembrane</keyword>
<evidence type="ECO:0000313" key="3">
    <source>
        <dbReference type="Proteomes" id="UP000515804"/>
    </source>
</evidence>
<dbReference type="RefSeq" id="WP_187551592.1">
    <property type="nucleotide sequence ID" value="NZ_BMZL01000002.1"/>
</dbReference>
<dbReference type="InterPro" id="IPR006696">
    <property type="entry name" value="DUF423"/>
</dbReference>
<sequence length="124" mass="12503">MSKTADPSIPLQLRALGAIGSVMAGMSVALAAYAVHGADGEAQARLVQAAAFASGHGVALAALAPLAQRRSGLTALLAMLLGVLLFSGSLIGAALLSLPTTLAPFGGMLMIGGWLLHGWDRWRG</sequence>
<name>A0A7G9SMJ4_9GAMM</name>
<evidence type="ECO:0000256" key="1">
    <source>
        <dbReference type="SAM" id="Phobius"/>
    </source>
</evidence>
<feature type="transmembrane region" description="Helical" evidence="1">
    <location>
        <begin position="46"/>
        <end position="66"/>
    </location>
</feature>
<feature type="transmembrane region" description="Helical" evidence="1">
    <location>
        <begin position="12"/>
        <end position="34"/>
    </location>
</feature>
<dbReference type="Pfam" id="PF04241">
    <property type="entry name" value="DUF423"/>
    <property type="match status" value="1"/>
</dbReference>
<organism evidence="2 3">
    <name type="scientific">Thermomonas carbonis</name>
    <dbReference type="NCBI Taxonomy" id="1463158"/>
    <lineage>
        <taxon>Bacteria</taxon>
        <taxon>Pseudomonadati</taxon>
        <taxon>Pseudomonadota</taxon>
        <taxon>Gammaproteobacteria</taxon>
        <taxon>Lysobacterales</taxon>
        <taxon>Lysobacteraceae</taxon>
        <taxon>Thermomonas</taxon>
    </lineage>
</organism>
<dbReference type="KEGG" id="tcn:H9L16_10145"/>
<evidence type="ECO:0000313" key="2">
    <source>
        <dbReference type="EMBL" id="QNN69069.1"/>
    </source>
</evidence>
<keyword evidence="1" id="KW-0472">Membrane</keyword>
<keyword evidence="1" id="KW-1133">Transmembrane helix</keyword>